<dbReference type="eggNOG" id="COG1196">
    <property type="taxonomic scope" value="Bacteria"/>
</dbReference>
<dbReference type="AlphaFoldDB" id="D8PG97"/>
<dbReference type="KEGG" id="nde:NIDE2576"/>
<keyword evidence="1" id="KW-0175">Coiled coil</keyword>
<feature type="region of interest" description="Disordered" evidence="2">
    <location>
        <begin position="191"/>
        <end position="216"/>
    </location>
</feature>
<gene>
    <name evidence="3" type="ORF">NIDE2576</name>
</gene>
<dbReference type="Proteomes" id="UP000001660">
    <property type="component" value="Chromosome"/>
</dbReference>
<dbReference type="STRING" id="330214.NIDE2576"/>
<feature type="compositionally biased region" description="Low complexity" evidence="2">
    <location>
        <begin position="317"/>
        <end position="335"/>
    </location>
</feature>
<name>D8PG97_9BACT</name>
<accession>D8PG97</accession>
<feature type="region of interest" description="Disordered" evidence="2">
    <location>
        <begin position="315"/>
        <end position="351"/>
    </location>
</feature>
<evidence type="ECO:0000313" key="3">
    <source>
        <dbReference type="EMBL" id="CBK42284.1"/>
    </source>
</evidence>
<proteinExistence type="predicted"/>
<dbReference type="eggNOG" id="COG3743">
    <property type="taxonomic scope" value="Bacteria"/>
</dbReference>
<evidence type="ECO:0000313" key="4">
    <source>
        <dbReference type="Proteomes" id="UP000001660"/>
    </source>
</evidence>
<evidence type="ECO:0000256" key="2">
    <source>
        <dbReference type="SAM" id="MobiDB-lite"/>
    </source>
</evidence>
<dbReference type="EMBL" id="FP929003">
    <property type="protein sequence ID" value="CBK42284.1"/>
    <property type="molecule type" value="Genomic_DNA"/>
</dbReference>
<protein>
    <submittedName>
        <fullName evidence="3">Uncharacterized protein</fullName>
    </submittedName>
</protein>
<evidence type="ECO:0000256" key="1">
    <source>
        <dbReference type="SAM" id="Coils"/>
    </source>
</evidence>
<organism evidence="3 4">
    <name type="scientific">Nitrospira defluvii</name>
    <dbReference type="NCBI Taxonomy" id="330214"/>
    <lineage>
        <taxon>Bacteria</taxon>
        <taxon>Pseudomonadati</taxon>
        <taxon>Nitrospirota</taxon>
        <taxon>Nitrospiria</taxon>
        <taxon>Nitrospirales</taxon>
        <taxon>Nitrospiraceae</taxon>
        <taxon>Nitrospira</taxon>
    </lineage>
</organism>
<dbReference type="HOGENOM" id="CLU_660022_0_0_0"/>
<feature type="coiled-coil region" evidence="1">
    <location>
        <begin position="80"/>
        <end position="156"/>
    </location>
</feature>
<reference evidence="3 4" key="1">
    <citation type="journal article" date="2010" name="Proc. Natl. Acad. Sci. U.S.A.">
        <title>A Nitrospira metagenome illuminates the physiology and evolution of globally important nitrite-oxidizing bacteria.</title>
        <authorList>
            <person name="Lucker S."/>
            <person name="Wagner M."/>
            <person name="Maixner F."/>
            <person name="Pelletier E."/>
            <person name="Koch H."/>
            <person name="Vacherie B."/>
            <person name="Rattei T."/>
            <person name="Sinninghe Damste J."/>
            <person name="Spieck E."/>
            <person name="Le Paslier D."/>
            <person name="Daims H."/>
        </authorList>
    </citation>
    <scope>NUCLEOTIDE SEQUENCE [LARGE SCALE GENOMIC DNA]</scope>
</reference>
<keyword evidence="4" id="KW-1185">Reference proteome</keyword>
<sequence>MGAMILQMVGCLLVAATIGLMMGWLLRSFATSEKRQQLSEIATRLRGREHELDTLNHELKVRTSAVQMLEGKMITSEAALKDLTADLATKVEQLTTLQTEVREKGVRLHAAERERDTLRREVEEAEAKIKAQSTGYAEMQAQMENAEDVLIARDQEIATLKTWVEQLAPKDAEIARLRARTEELEPFLEKSRRLEREQEQDRARASSMLQAKEQELAQTQSRLNAIELDLANLRTQNQEDLTRFGETLQERDAEIQRLQTTVAELEMFRGEVEKKDIALREAEERRVMDVSEREEEIGALRKRLVEYRVAQRFSAQAKSTGTTESGSTGGATTRRGAGKGHPAQKDDLKQIHGIGPVMERVLNRMGMFTFRQIAEWKEQDVEHMASELNTFPDRIRHDNWIDGAKEQHFLKYGEEL</sequence>
<feature type="compositionally biased region" description="Basic and acidic residues" evidence="2">
    <location>
        <begin position="191"/>
        <end position="204"/>
    </location>
</feature>
<dbReference type="OrthoDB" id="9807941at2"/>
<dbReference type="Gene3D" id="1.10.287.1490">
    <property type="match status" value="1"/>
</dbReference>